<evidence type="ECO:0000313" key="4">
    <source>
        <dbReference type="Proteomes" id="UP000319578"/>
    </source>
</evidence>
<evidence type="ECO:0000313" key="1">
    <source>
        <dbReference type="EMBL" id="GED68026.1"/>
    </source>
</evidence>
<reference evidence="2" key="2">
    <citation type="submission" date="2015-07" db="EMBL/GenBank/DDBJ databases">
        <title>MeaNS - Measles Nucleotide Surveillance Program.</title>
        <authorList>
            <person name="Tran T."/>
            <person name="Druce J."/>
        </authorList>
    </citation>
    <scope>NUCLEOTIDE SEQUENCE</scope>
    <source>
        <strain evidence="2">DSM 9887</strain>
    </source>
</reference>
<dbReference type="AlphaFoldDB" id="A0A0K9Z073"/>
<name>A0A0K9Z073_9BACL</name>
<keyword evidence="4" id="KW-1185">Reference proteome</keyword>
<protein>
    <submittedName>
        <fullName evidence="2">Uncharacterized protein</fullName>
    </submittedName>
</protein>
<dbReference type="RefSeq" id="WP_049736618.1">
    <property type="nucleotide sequence ID" value="NZ_BJON01000006.1"/>
</dbReference>
<sequence>MDKYNSKGYPDPTAAEALINVAREEKATKAFKFTPFSCKLSGIDRSNRKGYPAERLNTKCKGRTE</sequence>
<dbReference type="Proteomes" id="UP000036834">
    <property type="component" value="Unassembled WGS sequence"/>
</dbReference>
<dbReference type="EMBL" id="LGIQ01000002">
    <property type="protein sequence ID" value="KNB74378.1"/>
    <property type="molecule type" value="Genomic_DNA"/>
</dbReference>
<dbReference type="EMBL" id="BJON01000006">
    <property type="protein sequence ID" value="GED68026.1"/>
    <property type="molecule type" value="Genomic_DNA"/>
</dbReference>
<gene>
    <name evidence="2" type="ORF">ADS79_01360</name>
    <name evidence="1" type="ORF">BRE01_17280</name>
</gene>
<accession>A0A0K9Z073</accession>
<dbReference type="STRING" id="54915.ADS79_01360"/>
<dbReference type="PATRIC" id="fig|54915.3.peg.5418"/>
<proteinExistence type="predicted"/>
<evidence type="ECO:0000313" key="2">
    <source>
        <dbReference type="EMBL" id="KNB74378.1"/>
    </source>
</evidence>
<organism evidence="2 3">
    <name type="scientific">Brevibacillus reuszeri</name>
    <dbReference type="NCBI Taxonomy" id="54915"/>
    <lineage>
        <taxon>Bacteria</taxon>
        <taxon>Bacillati</taxon>
        <taxon>Bacillota</taxon>
        <taxon>Bacilli</taxon>
        <taxon>Bacillales</taxon>
        <taxon>Paenibacillaceae</taxon>
        <taxon>Brevibacillus</taxon>
    </lineage>
</organism>
<comment type="caution">
    <text evidence="2">The sequence shown here is derived from an EMBL/GenBank/DDBJ whole genome shotgun (WGS) entry which is preliminary data.</text>
</comment>
<reference evidence="1 4" key="3">
    <citation type="submission" date="2019-06" db="EMBL/GenBank/DDBJ databases">
        <title>Whole genome shotgun sequence of Brevibacillus reuszeri NBRC 15719.</title>
        <authorList>
            <person name="Hosoyama A."/>
            <person name="Uohara A."/>
            <person name="Ohji S."/>
            <person name="Ichikawa N."/>
        </authorList>
    </citation>
    <scope>NUCLEOTIDE SEQUENCE [LARGE SCALE GENOMIC DNA]</scope>
    <source>
        <strain evidence="1 4">NBRC 15719</strain>
    </source>
</reference>
<evidence type="ECO:0000313" key="3">
    <source>
        <dbReference type="Proteomes" id="UP000036834"/>
    </source>
</evidence>
<reference evidence="3" key="1">
    <citation type="submission" date="2015-07" db="EMBL/GenBank/DDBJ databases">
        <title>Genome sequencing project for genomic taxonomy and phylogenomics of Bacillus-like bacteria.</title>
        <authorList>
            <person name="Liu B."/>
            <person name="Wang J."/>
            <person name="Zhu Y."/>
            <person name="Liu G."/>
            <person name="Chen Q."/>
            <person name="Chen Z."/>
            <person name="Lan J."/>
            <person name="Che J."/>
            <person name="Ge C."/>
            <person name="Shi H."/>
            <person name="Pan Z."/>
            <person name="Liu X."/>
        </authorList>
    </citation>
    <scope>NUCLEOTIDE SEQUENCE [LARGE SCALE GENOMIC DNA]</scope>
    <source>
        <strain evidence="3">DSM 9887</strain>
    </source>
</reference>
<dbReference type="Proteomes" id="UP000319578">
    <property type="component" value="Unassembled WGS sequence"/>
</dbReference>